<dbReference type="InterPro" id="IPR053222">
    <property type="entry name" value="Zygotic_Embryogenesis-Asso"/>
</dbReference>
<protein>
    <submittedName>
        <fullName evidence="2">Protein CBG10182</fullName>
    </submittedName>
</protein>
<dbReference type="KEGG" id="cbr:CBG_10182"/>
<dbReference type="Proteomes" id="UP000008549">
    <property type="component" value="Unassembled WGS sequence"/>
</dbReference>
<dbReference type="GeneID" id="8573937"/>
<organism evidence="2 3">
    <name type="scientific">Caenorhabditis briggsae</name>
    <dbReference type="NCBI Taxonomy" id="6238"/>
    <lineage>
        <taxon>Eukaryota</taxon>
        <taxon>Metazoa</taxon>
        <taxon>Ecdysozoa</taxon>
        <taxon>Nematoda</taxon>
        <taxon>Chromadorea</taxon>
        <taxon>Rhabditida</taxon>
        <taxon>Rhabditina</taxon>
        <taxon>Rhabditomorpha</taxon>
        <taxon>Rhabditoidea</taxon>
        <taxon>Rhabditidae</taxon>
        <taxon>Peloderinae</taxon>
        <taxon>Caenorhabditis</taxon>
    </lineage>
</organism>
<dbReference type="InParanoid" id="A8XAV9"/>
<gene>
    <name evidence="2" type="ORF">CBG10182</name>
    <name evidence="2" type="ORF">CBG_10182</name>
</gene>
<dbReference type="InterPro" id="IPR012885">
    <property type="entry name" value="F-box_Sdz-33"/>
</dbReference>
<evidence type="ECO:0000313" key="3">
    <source>
        <dbReference type="Proteomes" id="UP000008549"/>
    </source>
</evidence>
<dbReference type="EMBL" id="HE600905">
    <property type="protein sequence ID" value="CAP29774.1"/>
    <property type="molecule type" value="Genomic_DNA"/>
</dbReference>
<feature type="domain" description="Sdz-33 F-box" evidence="1">
    <location>
        <begin position="39"/>
        <end position="103"/>
    </location>
</feature>
<dbReference type="Pfam" id="PF07735">
    <property type="entry name" value="FBA_2"/>
    <property type="match status" value="1"/>
</dbReference>
<name>A8XAV9_CAEBR</name>
<accession>A8XAV9</accession>
<reference evidence="2 3" key="2">
    <citation type="journal article" date="2011" name="PLoS Genet.">
        <title>Caenorhabditis briggsae recombinant inbred line genotypes reveal inter-strain incompatibility and the evolution of recombination.</title>
        <authorList>
            <person name="Ross J.A."/>
            <person name="Koboldt D.C."/>
            <person name="Staisch J.E."/>
            <person name="Chamberlin H.M."/>
            <person name="Gupta B.P."/>
            <person name="Miller R.D."/>
            <person name="Baird S.E."/>
            <person name="Haag E.S."/>
        </authorList>
    </citation>
    <scope>NUCLEOTIDE SEQUENCE [LARGE SCALE GENOMIC DNA]</scope>
    <source>
        <strain evidence="2 3">AF16</strain>
    </source>
</reference>
<dbReference type="CTD" id="8573937"/>
<reference evidence="2 3" key="1">
    <citation type="journal article" date="2003" name="PLoS Biol.">
        <title>The genome sequence of Caenorhabditis briggsae: a platform for comparative genomics.</title>
        <authorList>
            <person name="Stein L.D."/>
            <person name="Bao Z."/>
            <person name="Blasiar D."/>
            <person name="Blumenthal T."/>
            <person name="Brent M.R."/>
            <person name="Chen N."/>
            <person name="Chinwalla A."/>
            <person name="Clarke L."/>
            <person name="Clee C."/>
            <person name="Coghlan A."/>
            <person name="Coulson A."/>
            <person name="D'Eustachio P."/>
            <person name="Fitch D.H."/>
            <person name="Fulton L.A."/>
            <person name="Fulton R.E."/>
            <person name="Griffiths-Jones S."/>
            <person name="Harris T.W."/>
            <person name="Hillier L.W."/>
            <person name="Kamath R."/>
            <person name="Kuwabara P.E."/>
            <person name="Mardis E.R."/>
            <person name="Marra M.A."/>
            <person name="Miner T.L."/>
            <person name="Minx P."/>
            <person name="Mullikin J.C."/>
            <person name="Plumb R.W."/>
            <person name="Rogers J."/>
            <person name="Schein J.E."/>
            <person name="Sohrmann M."/>
            <person name="Spieth J."/>
            <person name="Stajich J.E."/>
            <person name="Wei C."/>
            <person name="Willey D."/>
            <person name="Wilson R.K."/>
            <person name="Durbin R."/>
            <person name="Waterston R.H."/>
        </authorList>
    </citation>
    <scope>NUCLEOTIDE SEQUENCE [LARGE SCALE GENOMIC DNA]</scope>
    <source>
        <strain evidence="2 3">AF16</strain>
    </source>
</reference>
<dbReference type="PANTHER" id="PTHR22899:SF0">
    <property type="entry name" value="F-BOX ASSOCIATED DOMAIN-CONTAINING PROTEIN-RELATED"/>
    <property type="match status" value="1"/>
</dbReference>
<proteinExistence type="predicted"/>
<dbReference type="RefSeq" id="XP_002631938.1">
    <property type="nucleotide sequence ID" value="XM_002631892.1"/>
</dbReference>
<dbReference type="AlphaFoldDB" id="A8XAV9"/>
<evidence type="ECO:0000313" key="2">
    <source>
        <dbReference type="EMBL" id="CAP29774.1"/>
    </source>
</evidence>
<keyword evidence="3" id="KW-1185">Reference proteome</keyword>
<sequence>MDEPDDRDILKAQYHLRVFFPDVQKVRLHRVPLQPNLSLQHIAMANLENLGIEYQRDLDLVDVSTWNVENCMIWTIDDQMSLRDLNRFLKLWIKGSNPKLKEFLFIGTRRSSQTGMSC</sequence>
<dbReference type="PANTHER" id="PTHR22899">
    <property type="entry name" value="CYCLIN-RELATED F-BOX FAMILY"/>
    <property type="match status" value="1"/>
</dbReference>
<dbReference type="HOGENOM" id="CLU_2075256_0_0_1"/>
<evidence type="ECO:0000259" key="1">
    <source>
        <dbReference type="Pfam" id="PF07735"/>
    </source>
</evidence>